<feature type="transmembrane region" description="Helical" evidence="7">
    <location>
        <begin position="369"/>
        <end position="388"/>
    </location>
</feature>
<evidence type="ECO:0000256" key="5">
    <source>
        <dbReference type="ARBA" id="ARBA00023136"/>
    </source>
</evidence>
<feature type="transmembrane region" description="Helical" evidence="7">
    <location>
        <begin position="182"/>
        <end position="202"/>
    </location>
</feature>
<dbReference type="RefSeq" id="WP_277568612.1">
    <property type="nucleotide sequence ID" value="NZ_JAPDHZ010000008.1"/>
</dbReference>
<dbReference type="GO" id="GO:0022857">
    <property type="term" value="F:transmembrane transporter activity"/>
    <property type="evidence" value="ECO:0007669"/>
    <property type="project" value="InterPro"/>
</dbReference>
<reference evidence="9 10" key="1">
    <citation type="submission" date="2022-10" db="EMBL/GenBank/DDBJ databases">
        <title>Comparative genomic analysis of Cohnella hashimotonis sp. nov., isolated from the International Space Station.</title>
        <authorList>
            <person name="Simpson A."/>
            <person name="Venkateswaran K."/>
        </authorList>
    </citation>
    <scope>NUCLEOTIDE SEQUENCE [LARGE SCALE GENOMIC DNA]</scope>
    <source>
        <strain evidence="9 10">DSM 18997</strain>
    </source>
</reference>
<feature type="region of interest" description="Disordered" evidence="6">
    <location>
        <begin position="1"/>
        <end position="22"/>
    </location>
</feature>
<evidence type="ECO:0000313" key="10">
    <source>
        <dbReference type="Proteomes" id="UP001153387"/>
    </source>
</evidence>
<evidence type="ECO:0000256" key="2">
    <source>
        <dbReference type="ARBA" id="ARBA00022448"/>
    </source>
</evidence>
<dbReference type="Gene3D" id="1.20.1250.20">
    <property type="entry name" value="MFS general substrate transporter like domains"/>
    <property type="match status" value="2"/>
</dbReference>
<dbReference type="Proteomes" id="UP001153387">
    <property type="component" value="Unassembled WGS sequence"/>
</dbReference>
<feature type="transmembrane region" description="Helical" evidence="7">
    <location>
        <begin position="400"/>
        <end position="422"/>
    </location>
</feature>
<dbReference type="InterPro" id="IPR050327">
    <property type="entry name" value="Proton-linked_MCT"/>
</dbReference>
<evidence type="ECO:0000256" key="6">
    <source>
        <dbReference type="SAM" id="MobiDB-lite"/>
    </source>
</evidence>
<feature type="transmembrane region" description="Helical" evidence="7">
    <location>
        <begin position="92"/>
        <end position="117"/>
    </location>
</feature>
<keyword evidence="4 7" id="KW-1133">Transmembrane helix</keyword>
<dbReference type="EMBL" id="JAPDHZ010000008">
    <property type="protein sequence ID" value="MDG0794893.1"/>
    <property type="molecule type" value="Genomic_DNA"/>
</dbReference>
<keyword evidence="2" id="KW-0813">Transport</keyword>
<keyword evidence="10" id="KW-1185">Reference proteome</keyword>
<evidence type="ECO:0000256" key="7">
    <source>
        <dbReference type="SAM" id="Phobius"/>
    </source>
</evidence>
<feature type="transmembrane region" description="Helical" evidence="7">
    <location>
        <begin position="124"/>
        <end position="144"/>
    </location>
</feature>
<feature type="compositionally biased region" description="Basic and acidic residues" evidence="6">
    <location>
        <begin position="1"/>
        <end position="15"/>
    </location>
</feature>
<accession>A0A9X4KMS5</accession>
<dbReference type="PROSITE" id="PS50850">
    <property type="entry name" value="MFS"/>
    <property type="match status" value="1"/>
</dbReference>
<dbReference type="PANTHER" id="PTHR11360">
    <property type="entry name" value="MONOCARBOXYLATE TRANSPORTER"/>
    <property type="match status" value="1"/>
</dbReference>
<evidence type="ECO:0000256" key="1">
    <source>
        <dbReference type="ARBA" id="ARBA00004651"/>
    </source>
</evidence>
<dbReference type="GO" id="GO:0005886">
    <property type="term" value="C:plasma membrane"/>
    <property type="evidence" value="ECO:0007669"/>
    <property type="project" value="UniProtKB-SubCell"/>
</dbReference>
<keyword evidence="3 7" id="KW-0812">Transmembrane</keyword>
<feature type="domain" description="Major facilitator superfamily (MFS) profile" evidence="8">
    <location>
        <begin position="57"/>
        <end position="458"/>
    </location>
</feature>
<organism evidence="9 10">
    <name type="scientific">Cohnella ginsengisoli</name>
    <dbReference type="NCBI Taxonomy" id="425004"/>
    <lineage>
        <taxon>Bacteria</taxon>
        <taxon>Bacillati</taxon>
        <taxon>Bacillota</taxon>
        <taxon>Bacilli</taxon>
        <taxon>Bacillales</taxon>
        <taxon>Paenibacillaceae</taxon>
        <taxon>Cohnella</taxon>
    </lineage>
</organism>
<keyword evidence="5 7" id="KW-0472">Membrane</keyword>
<feature type="transmembrane region" description="Helical" evidence="7">
    <location>
        <begin position="277"/>
        <end position="300"/>
    </location>
</feature>
<evidence type="ECO:0000256" key="3">
    <source>
        <dbReference type="ARBA" id="ARBA00022692"/>
    </source>
</evidence>
<dbReference type="InterPro" id="IPR020846">
    <property type="entry name" value="MFS_dom"/>
</dbReference>
<name>A0A9X4KMS5_9BACL</name>
<protein>
    <submittedName>
        <fullName evidence="9">MFS transporter</fullName>
    </submittedName>
</protein>
<sequence>MNATPDKKDTAEKEGVANGDFENGGLANGGLANGGNAQDAANGAASPRRRRFHYGWTVIAVTFATLIVSAGVRSMPSIFMLPFEQEYGWSRGGISSVISVGILLYGLMGPFSAALLLRFGIRCMTALSLAVLAAGLLATPYMTALWQFELLWGVVSGLATGMMANVLGVTVAGQWFAERRGLVVGILTASAATGQLLFLPLLARITEEAGWRNAVYAAVVATLVVLAAVAIWMRNHPYDVGAAPYGETEVAKPAPFRGNLFLAPLAALREGARTKTFWLLSGTFFFCGFSTNGLIGAHLIPACGDFGIPEVTAASMLALMGLFDLVGTTLSGWLSDRFDSRKLLFWYYGLRGLSLLFLPYALGAGQPQLTLFTVFYGLDWIATVPPTVKLSQDAFGKERAGMIFGWVVVTHQLGASVAAYAAGTVREWLGSYQVPFFAAGFVCLIAALMALRIAKQRAAVRGAAA</sequence>
<dbReference type="PANTHER" id="PTHR11360:SF290">
    <property type="entry name" value="MONOCARBOXYLATE MFS PERMEASE"/>
    <property type="match status" value="1"/>
</dbReference>
<gene>
    <name evidence="9" type="ORF">OMP38_31745</name>
</gene>
<evidence type="ECO:0000313" key="9">
    <source>
        <dbReference type="EMBL" id="MDG0794893.1"/>
    </source>
</evidence>
<dbReference type="AlphaFoldDB" id="A0A9X4KMS5"/>
<feature type="transmembrane region" description="Helical" evidence="7">
    <location>
        <begin position="214"/>
        <end position="233"/>
    </location>
</feature>
<comment type="subcellular location">
    <subcellularLocation>
        <location evidence="1">Cell membrane</location>
        <topology evidence="1">Multi-pass membrane protein</topology>
    </subcellularLocation>
</comment>
<evidence type="ECO:0000256" key="4">
    <source>
        <dbReference type="ARBA" id="ARBA00022989"/>
    </source>
</evidence>
<feature type="transmembrane region" description="Helical" evidence="7">
    <location>
        <begin position="150"/>
        <end position="170"/>
    </location>
</feature>
<feature type="transmembrane region" description="Helical" evidence="7">
    <location>
        <begin position="434"/>
        <end position="451"/>
    </location>
</feature>
<dbReference type="Pfam" id="PF07690">
    <property type="entry name" value="MFS_1"/>
    <property type="match status" value="1"/>
</dbReference>
<dbReference type="CDD" id="cd17355">
    <property type="entry name" value="MFS_YcxA_like"/>
    <property type="match status" value="1"/>
</dbReference>
<feature type="transmembrane region" description="Helical" evidence="7">
    <location>
        <begin position="312"/>
        <end position="333"/>
    </location>
</feature>
<proteinExistence type="predicted"/>
<feature type="transmembrane region" description="Helical" evidence="7">
    <location>
        <begin position="345"/>
        <end position="363"/>
    </location>
</feature>
<comment type="caution">
    <text evidence="9">The sequence shown here is derived from an EMBL/GenBank/DDBJ whole genome shotgun (WGS) entry which is preliminary data.</text>
</comment>
<feature type="transmembrane region" description="Helical" evidence="7">
    <location>
        <begin position="54"/>
        <end position="72"/>
    </location>
</feature>
<dbReference type="SUPFAM" id="SSF103473">
    <property type="entry name" value="MFS general substrate transporter"/>
    <property type="match status" value="1"/>
</dbReference>
<dbReference type="InterPro" id="IPR036259">
    <property type="entry name" value="MFS_trans_sf"/>
</dbReference>
<evidence type="ECO:0000259" key="8">
    <source>
        <dbReference type="PROSITE" id="PS50850"/>
    </source>
</evidence>
<dbReference type="InterPro" id="IPR011701">
    <property type="entry name" value="MFS"/>
</dbReference>